<dbReference type="RefSeq" id="WP_048089405.1">
    <property type="nucleotide sequence ID" value="NZ_JMIY01000002.1"/>
</dbReference>
<dbReference type="EMBL" id="JMIY01000002">
    <property type="protein sequence ID" value="KCZ72499.1"/>
    <property type="molecule type" value="Genomic_DNA"/>
</dbReference>
<dbReference type="InterPro" id="IPR013702">
    <property type="entry name" value="FIST_domain_N"/>
</dbReference>
<keyword evidence="3" id="KW-1185">Reference proteome</keyword>
<protein>
    <submittedName>
        <fullName evidence="2">FIST domain-containing protein</fullName>
    </submittedName>
</protein>
<dbReference type="OrthoDB" id="50494at2157"/>
<evidence type="ECO:0000313" key="3">
    <source>
        <dbReference type="Proteomes" id="UP000027153"/>
    </source>
</evidence>
<dbReference type="AlphaFoldDB" id="A0A062V9V6"/>
<gene>
    <name evidence="2" type="ORF">ANME2D_00926</name>
</gene>
<evidence type="ECO:0000313" key="2">
    <source>
        <dbReference type="EMBL" id="KCZ72499.1"/>
    </source>
</evidence>
<evidence type="ECO:0000259" key="1">
    <source>
        <dbReference type="Pfam" id="PF08495"/>
    </source>
</evidence>
<feature type="domain" description="FIST" evidence="1">
    <location>
        <begin position="38"/>
        <end position="243"/>
    </location>
</feature>
<comment type="caution">
    <text evidence="2">The sequence shown here is derived from an EMBL/GenBank/DDBJ whole genome shotgun (WGS) entry which is preliminary data.</text>
</comment>
<reference evidence="2 3" key="1">
    <citation type="journal article" date="2013" name="Nature">
        <title>Anaerobic oxidation of methane coupled to nitrate reduction in a novel archaeal lineage.</title>
        <authorList>
            <person name="Haroon M.F."/>
            <person name="Hu S."/>
            <person name="Shi Y."/>
            <person name="Imelfort M."/>
            <person name="Keller J."/>
            <person name="Hugenholtz P."/>
            <person name="Yuan Z."/>
            <person name="Tyson G.W."/>
        </authorList>
    </citation>
    <scope>NUCLEOTIDE SEQUENCE [LARGE SCALE GENOMIC DNA]</scope>
    <source>
        <strain evidence="2 3">ANME-2d</strain>
    </source>
</reference>
<sequence length="461" mass="52866">MVWVKMKTITLFSNKRDYKQAAVEIIEQARMRVDFKPDLALFYATLKYNGKYQSMLDILHEEYGDIPQIGATVDGMIYPDDLRADGAALVLCKDTDARIHVDGVKEKGAVESAEKLAKKVKCEKGVIILHFPLVHVPGALKSSEFYAKGMYYSKQCGGKNQEKQKEYARKFADYCNRENIFYLPPTILSIFARHTDYKIPVIGMNAMHTQVRFNSPHIFCNFEDIEDGIAALTIEKEGINVTYNDIFPDKGKTMEETKDIVRREFTIVKEFKANFEKNILISLDGVPPISAVKDLTAVLAEKEEDLFKKLDKGNFQVQTPYMLIFFTKKSKGMVLVGMGSYYPFDLYPFFIDTSEFIEDVFLGYEYIYFKSSDFISSMRHLRCNNDFKFFCIDVGSVSAFGKKVFTYKDEIKELVDENYFGIMTEAPSVYLPKGMKKRNYISEAQPDIFFNSAGTNICLEI</sequence>
<dbReference type="Proteomes" id="UP000027153">
    <property type="component" value="Unassembled WGS sequence"/>
</dbReference>
<accession>A0A062V9V6</accession>
<proteinExistence type="predicted"/>
<organism evidence="2 3">
    <name type="scientific">Candidatus Methanoperedens nitratireducens</name>
    <dbReference type="NCBI Taxonomy" id="1392998"/>
    <lineage>
        <taxon>Archaea</taxon>
        <taxon>Methanobacteriati</taxon>
        <taxon>Methanobacteriota</taxon>
        <taxon>Stenosarchaea group</taxon>
        <taxon>Methanomicrobia</taxon>
        <taxon>Methanosarcinales</taxon>
        <taxon>ANME-2 cluster</taxon>
        <taxon>Candidatus Methanoperedentaceae</taxon>
        <taxon>Candidatus Methanoperedens</taxon>
    </lineage>
</organism>
<name>A0A062V9V6_9EURY</name>
<dbReference type="Pfam" id="PF08495">
    <property type="entry name" value="FIST"/>
    <property type="match status" value="1"/>
</dbReference>